<feature type="domain" description="C2H2-type" evidence="10">
    <location>
        <begin position="344"/>
        <end position="371"/>
    </location>
</feature>
<dbReference type="GO" id="GO:0000978">
    <property type="term" value="F:RNA polymerase II cis-regulatory region sequence-specific DNA binding"/>
    <property type="evidence" value="ECO:0007669"/>
    <property type="project" value="TreeGrafter"/>
</dbReference>
<keyword evidence="3" id="KW-0677">Repeat</keyword>
<feature type="domain" description="C2H2-type" evidence="10">
    <location>
        <begin position="467"/>
        <end position="495"/>
    </location>
</feature>
<feature type="binding site" evidence="8">
    <location>
        <position position="9"/>
    </location>
    <ligand>
        <name>Zn(2+)</name>
        <dbReference type="ChEBI" id="CHEBI:29105"/>
    </ligand>
</feature>
<dbReference type="Gene3D" id="3.30.160.60">
    <property type="entry name" value="Classic Zinc Finger"/>
    <property type="match status" value="6"/>
</dbReference>
<keyword evidence="5 8" id="KW-0862">Zinc</keyword>
<dbReference type="PANTHER" id="PTHR24376">
    <property type="entry name" value="ZINC FINGER PROTEIN"/>
    <property type="match status" value="1"/>
</dbReference>
<feature type="domain" description="C2H2-type" evidence="10">
    <location>
        <begin position="371"/>
        <end position="399"/>
    </location>
</feature>
<feature type="coiled-coil region" evidence="9">
    <location>
        <begin position="265"/>
        <end position="292"/>
    </location>
</feature>
<feature type="binding site" evidence="8">
    <location>
        <position position="47"/>
    </location>
    <ligand>
        <name>Zn(2+)</name>
        <dbReference type="ChEBI" id="CHEBI:29105"/>
    </ligand>
</feature>
<evidence type="ECO:0000256" key="1">
    <source>
        <dbReference type="ARBA" id="ARBA00004123"/>
    </source>
</evidence>
<evidence type="ECO:0000313" key="13">
    <source>
        <dbReference type="Proteomes" id="UP001497472"/>
    </source>
</evidence>
<name>A0AAV1J308_9NEOP</name>
<dbReference type="Proteomes" id="UP001497472">
    <property type="component" value="Unassembled WGS sequence"/>
</dbReference>
<evidence type="ECO:0000256" key="9">
    <source>
        <dbReference type="SAM" id="Coils"/>
    </source>
</evidence>
<keyword evidence="6" id="KW-0539">Nucleus</keyword>
<feature type="domain" description="C2H2-type" evidence="10">
    <location>
        <begin position="398"/>
        <end position="426"/>
    </location>
</feature>
<evidence type="ECO:0000256" key="4">
    <source>
        <dbReference type="ARBA" id="ARBA00022771"/>
    </source>
</evidence>
<feature type="domain" description="ZAD" evidence="11">
    <location>
        <begin position="4"/>
        <end position="74"/>
    </location>
</feature>
<dbReference type="InterPro" id="IPR012934">
    <property type="entry name" value="Znf_AD"/>
</dbReference>
<dbReference type="PANTHER" id="PTHR24376:SF235">
    <property type="entry name" value="C2H2-TYPE DOMAIN-CONTAINING PROTEIN"/>
    <property type="match status" value="1"/>
</dbReference>
<accession>A0AAV1J308</accession>
<gene>
    <name evidence="12" type="ORF">LNINA_LOCUS2268</name>
</gene>
<keyword evidence="9" id="KW-0175">Coiled coil</keyword>
<dbReference type="InterPro" id="IPR036236">
    <property type="entry name" value="Znf_C2H2_sf"/>
</dbReference>
<feature type="binding site" evidence="8">
    <location>
        <position position="50"/>
    </location>
    <ligand>
        <name>Zn(2+)</name>
        <dbReference type="ChEBI" id="CHEBI:29105"/>
    </ligand>
</feature>
<dbReference type="GO" id="GO:0005634">
    <property type="term" value="C:nucleus"/>
    <property type="evidence" value="ECO:0007669"/>
    <property type="project" value="UniProtKB-SubCell"/>
</dbReference>
<dbReference type="FunFam" id="3.30.160.60:FF:000218">
    <property type="entry name" value="Zinc finger protein 10"/>
    <property type="match status" value="1"/>
</dbReference>
<keyword evidence="13" id="KW-1185">Reference proteome</keyword>
<dbReference type="PROSITE" id="PS00028">
    <property type="entry name" value="ZINC_FINGER_C2H2_1"/>
    <property type="match status" value="8"/>
</dbReference>
<evidence type="ECO:0000256" key="6">
    <source>
        <dbReference type="ARBA" id="ARBA00023242"/>
    </source>
</evidence>
<keyword evidence="4 7" id="KW-0863">Zinc-finger</keyword>
<evidence type="ECO:0000259" key="11">
    <source>
        <dbReference type="PROSITE" id="PS51915"/>
    </source>
</evidence>
<dbReference type="SUPFAM" id="SSF57716">
    <property type="entry name" value="Glucocorticoid receptor-like (DNA-binding domain)"/>
    <property type="match status" value="1"/>
</dbReference>
<evidence type="ECO:0000256" key="8">
    <source>
        <dbReference type="PROSITE-ProRule" id="PRU01263"/>
    </source>
</evidence>
<evidence type="ECO:0000256" key="7">
    <source>
        <dbReference type="PROSITE-ProRule" id="PRU00042"/>
    </source>
</evidence>
<organism evidence="12 13">
    <name type="scientific">Leptosia nina</name>
    <dbReference type="NCBI Taxonomy" id="320188"/>
    <lineage>
        <taxon>Eukaryota</taxon>
        <taxon>Metazoa</taxon>
        <taxon>Ecdysozoa</taxon>
        <taxon>Arthropoda</taxon>
        <taxon>Hexapoda</taxon>
        <taxon>Insecta</taxon>
        <taxon>Pterygota</taxon>
        <taxon>Neoptera</taxon>
        <taxon>Endopterygota</taxon>
        <taxon>Lepidoptera</taxon>
        <taxon>Glossata</taxon>
        <taxon>Ditrysia</taxon>
        <taxon>Papilionoidea</taxon>
        <taxon>Pieridae</taxon>
        <taxon>Pierinae</taxon>
        <taxon>Leptosia</taxon>
    </lineage>
</organism>
<feature type="binding site" evidence="8">
    <location>
        <position position="6"/>
    </location>
    <ligand>
        <name>Zn(2+)</name>
        <dbReference type="ChEBI" id="CHEBI:29105"/>
    </ligand>
</feature>
<dbReference type="PROSITE" id="PS50157">
    <property type="entry name" value="ZINC_FINGER_C2H2_2"/>
    <property type="match status" value="9"/>
</dbReference>
<feature type="domain" description="C2H2-type" evidence="10">
    <location>
        <begin position="540"/>
        <end position="567"/>
    </location>
</feature>
<evidence type="ECO:0000256" key="5">
    <source>
        <dbReference type="ARBA" id="ARBA00022833"/>
    </source>
</evidence>
<sequence>MDLKVCRVCLEMKMNLLNLHANPLEHYYELLTGTDPLQELKMPRFACNWCAALLKKYFLFRQRTLAAQGVLQGLLLENAKITENDIKHSNSYLNAGLASTHNVVNIAISPIQNVASDILEQDSIIMVEEKLVNKKNIKMLVYIEDTNRKDNNLIKKEISLSPSLDLPEPSMRLEIKCESPVQSMEIADDVQLLTKTENGFDGELDDIFSDESSSWSSKVRKSRVKTKSDTTKILKGSGRTRRKQTVKVKPTFHDKELEDFVIFIYLTKEEQMEELEKRRESEEFRLSQYKCNKCCKTFLNQATALKHAGKHEESHGSLECEICKLRFKTRRKFGQHYSMHPRRYVCRSCPRVLSSLYQARLHVRYHQGVKYKCPHCDEEHVNKSTYLNHLRSKHPADFTCELCGSAFVTQHGLNRHKKAKHSEGASQVESAKEARHCELCNIKFANTKAYERHKITSQKHADMAREFCCLECGEVFRSKEERRDHARLKHTKRDLKLGPDDRSWPIQCPHCPEKIPNAMANWSHYKKHHPDKKYPVRDNHVCQLCGKGYATKSGLESHKDSHSNEGLHKCGVCGKGFRHRDGMRKHQKSVHSELRPHMCSLCGRTFKLNSALVKHQRTHTGERPYKCDECGKGFGFSTTRNIHYRTVHLKLPNPYGERARKKKQHLSTEK</sequence>
<feature type="domain" description="C2H2-type" evidence="10">
    <location>
        <begin position="289"/>
        <end position="316"/>
    </location>
</feature>
<dbReference type="AlphaFoldDB" id="A0AAV1J308"/>
<feature type="domain" description="C2H2-type" evidence="10">
    <location>
        <begin position="568"/>
        <end position="596"/>
    </location>
</feature>
<dbReference type="SMART" id="SM00355">
    <property type="entry name" value="ZnF_C2H2"/>
    <property type="match status" value="12"/>
</dbReference>
<comment type="subcellular location">
    <subcellularLocation>
        <location evidence="1">Nucleus</location>
    </subcellularLocation>
</comment>
<evidence type="ECO:0000256" key="2">
    <source>
        <dbReference type="ARBA" id="ARBA00022723"/>
    </source>
</evidence>
<dbReference type="FunFam" id="3.30.160.60:FF:000478">
    <property type="entry name" value="Zinc finger protein 133"/>
    <property type="match status" value="1"/>
</dbReference>
<proteinExistence type="predicted"/>
<dbReference type="GO" id="GO:0008270">
    <property type="term" value="F:zinc ion binding"/>
    <property type="evidence" value="ECO:0007669"/>
    <property type="project" value="UniProtKB-UniRule"/>
</dbReference>
<protein>
    <submittedName>
        <fullName evidence="12">Uncharacterized protein</fullName>
    </submittedName>
</protein>
<comment type="caution">
    <text evidence="12">The sequence shown here is derived from an EMBL/GenBank/DDBJ whole genome shotgun (WGS) entry which is preliminary data.</text>
</comment>
<keyword evidence="2 8" id="KW-0479">Metal-binding</keyword>
<feature type="domain" description="C2H2-type" evidence="10">
    <location>
        <begin position="625"/>
        <end position="648"/>
    </location>
</feature>
<evidence type="ECO:0000259" key="10">
    <source>
        <dbReference type="PROSITE" id="PS50157"/>
    </source>
</evidence>
<reference evidence="12 13" key="1">
    <citation type="submission" date="2023-11" db="EMBL/GenBank/DDBJ databases">
        <authorList>
            <person name="Okamura Y."/>
        </authorList>
    </citation>
    <scope>NUCLEOTIDE SEQUENCE [LARGE SCALE GENOMIC DNA]</scope>
</reference>
<dbReference type="GO" id="GO:0001228">
    <property type="term" value="F:DNA-binding transcription activator activity, RNA polymerase II-specific"/>
    <property type="evidence" value="ECO:0007669"/>
    <property type="project" value="TreeGrafter"/>
</dbReference>
<dbReference type="PROSITE" id="PS51915">
    <property type="entry name" value="ZAD"/>
    <property type="match status" value="1"/>
</dbReference>
<dbReference type="SUPFAM" id="SSF57667">
    <property type="entry name" value="beta-beta-alpha zinc fingers"/>
    <property type="match status" value="3"/>
</dbReference>
<dbReference type="Pfam" id="PF00096">
    <property type="entry name" value="zf-C2H2"/>
    <property type="match status" value="5"/>
</dbReference>
<feature type="domain" description="C2H2-type" evidence="10">
    <location>
        <begin position="597"/>
        <end position="624"/>
    </location>
</feature>
<dbReference type="InterPro" id="IPR013087">
    <property type="entry name" value="Znf_C2H2_type"/>
</dbReference>
<evidence type="ECO:0000256" key="3">
    <source>
        <dbReference type="ARBA" id="ARBA00022737"/>
    </source>
</evidence>
<dbReference type="EMBL" id="CAVLEF010000003">
    <property type="protein sequence ID" value="CAK1542364.1"/>
    <property type="molecule type" value="Genomic_DNA"/>
</dbReference>
<dbReference type="SMART" id="SM00868">
    <property type="entry name" value="zf-AD"/>
    <property type="match status" value="1"/>
</dbReference>
<evidence type="ECO:0000313" key="12">
    <source>
        <dbReference type="EMBL" id="CAK1542364.1"/>
    </source>
</evidence>